<comment type="caution">
    <text evidence="2">The sequence shown here is derived from an EMBL/GenBank/DDBJ whole genome shotgun (WGS) entry which is preliminary data.</text>
</comment>
<name>A0A4Z1FBM1_9HELO</name>
<gene>
    <name evidence="2" type="ORF">BTUL_0001g01340</name>
</gene>
<dbReference type="AlphaFoldDB" id="A0A4Z1FBM1"/>
<keyword evidence="3" id="KW-1185">Reference proteome</keyword>
<protein>
    <submittedName>
        <fullName evidence="2">Uncharacterized protein</fullName>
    </submittedName>
</protein>
<feature type="compositionally biased region" description="Basic and acidic residues" evidence="1">
    <location>
        <begin position="239"/>
        <end position="263"/>
    </location>
</feature>
<accession>A0A4Z1FBM1</accession>
<evidence type="ECO:0000313" key="2">
    <source>
        <dbReference type="EMBL" id="TGO20123.1"/>
    </source>
</evidence>
<evidence type="ECO:0000256" key="1">
    <source>
        <dbReference type="SAM" id="MobiDB-lite"/>
    </source>
</evidence>
<dbReference type="OrthoDB" id="5204927at2759"/>
<proteinExistence type="predicted"/>
<dbReference type="Proteomes" id="UP000297777">
    <property type="component" value="Unassembled WGS sequence"/>
</dbReference>
<dbReference type="EMBL" id="PQXH01000001">
    <property type="protein sequence ID" value="TGO20123.1"/>
    <property type="molecule type" value="Genomic_DNA"/>
</dbReference>
<feature type="region of interest" description="Disordered" evidence="1">
    <location>
        <begin position="21"/>
        <end position="92"/>
    </location>
</feature>
<sequence>MDTSLAEEPIPTYEEVCWKSKPYRTMTYPPRPQSHHYPLPAPRTRSKKGAPLDPDDLSRRLRAHLAQQKALADHRRSARSSTSTSTYTSTDPYHHIPQVAALSFEHTATAEKLRNVHKLSQPALKSLGYMTIDEGGDGLGGCGSGYVYQKPSTLLQNTQIDDHAMGDRTRLRNRNQYQWTAALERAAELDAERDVYRCPRRTFHSDVPVVHKSRAVMRPMSMGDYLSWEEKEEKEVKEVKREKNDRHDWTQRDESEETRRSMKEMVGPLLSLKLKKGKGLESGEGLKTKSSVRSPIRVSFFGRFKRSSPGNGS</sequence>
<organism evidence="2 3">
    <name type="scientific">Botrytis tulipae</name>
    <dbReference type="NCBI Taxonomy" id="87230"/>
    <lineage>
        <taxon>Eukaryota</taxon>
        <taxon>Fungi</taxon>
        <taxon>Dikarya</taxon>
        <taxon>Ascomycota</taxon>
        <taxon>Pezizomycotina</taxon>
        <taxon>Leotiomycetes</taxon>
        <taxon>Helotiales</taxon>
        <taxon>Sclerotiniaceae</taxon>
        <taxon>Botrytis</taxon>
    </lineage>
</organism>
<feature type="compositionally biased region" description="Low complexity" evidence="1">
    <location>
        <begin position="80"/>
        <end position="90"/>
    </location>
</feature>
<feature type="region of interest" description="Disordered" evidence="1">
    <location>
        <begin position="239"/>
        <end position="268"/>
    </location>
</feature>
<reference evidence="2 3" key="1">
    <citation type="submission" date="2017-12" db="EMBL/GenBank/DDBJ databases">
        <title>Comparative genomics of Botrytis spp.</title>
        <authorList>
            <person name="Valero-Jimenez C.A."/>
            <person name="Tapia P."/>
            <person name="Veloso J."/>
            <person name="Silva-Moreno E."/>
            <person name="Staats M."/>
            <person name="Valdes J.H."/>
            <person name="Van Kan J.A.L."/>
        </authorList>
    </citation>
    <scope>NUCLEOTIDE SEQUENCE [LARGE SCALE GENOMIC DNA]</scope>
    <source>
        <strain evidence="2 3">Bt9001</strain>
    </source>
</reference>
<evidence type="ECO:0000313" key="3">
    <source>
        <dbReference type="Proteomes" id="UP000297777"/>
    </source>
</evidence>